<dbReference type="Proteomes" id="UP001642409">
    <property type="component" value="Unassembled WGS sequence"/>
</dbReference>
<evidence type="ECO:0000313" key="1">
    <source>
        <dbReference type="EMBL" id="CAI9976588.1"/>
    </source>
</evidence>
<organism evidence="1">
    <name type="scientific">Hexamita inflata</name>
    <dbReference type="NCBI Taxonomy" id="28002"/>
    <lineage>
        <taxon>Eukaryota</taxon>
        <taxon>Metamonada</taxon>
        <taxon>Diplomonadida</taxon>
        <taxon>Hexamitidae</taxon>
        <taxon>Hexamitinae</taxon>
        <taxon>Hexamita</taxon>
    </lineage>
</organism>
<proteinExistence type="predicted"/>
<gene>
    <name evidence="1" type="ORF">HINF_LOCUS64233</name>
    <name evidence="2" type="ORF">HINF_LOCUS7333</name>
</gene>
<evidence type="ECO:0000313" key="2">
    <source>
        <dbReference type="EMBL" id="CAL5982844.1"/>
    </source>
</evidence>
<comment type="caution">
    <text evidence="1">The sequence shown here is derived from an EMBL/GenBank/DDBJ whole genome shotgun (WGS) entry which is preliminary data.</text>
</comment>
<dbReference type="AlphaFoldDB" id="A0AA86VSW8"/>
<protein>
    <submittedName>
        <fullName evidence="2">Hypothetical_protein</fullName>
    </submittedName>
</protein>
<sequence length="126" mass="14659">MMFDWFTLIQLVDSMIKTVSKCLIVSGEAFKQFFNSVVKTQLRSEAHYKRENVGLTLLGQFRCDTKLKLVKMTFSLLHYIGLIEIIEIPFLTYVYGKVSQVHQVPSLTNRTEQKMMNRLLISKAYS</sequence>
<evidence type="ECO:0000313" key="3">
    <source>
        <dbReference type="Proteomes" id="UP001642409"/>
    </source>
</evidence>
<keyword evidence="3" id="KW-1185">Reference proteome</keyword>
<reference evidence="2 3" key="2">
    <citation type="submission" date="2024-07" db="EMBL/GenBank/DDBJ databases">
        <authorList>
            <person name="Akdeniz Z."/>
        </authorList>
    </citation>
    <scope>NUCLEOTIDE SEQUENCE [LARGE SCALE GENOMIC DNA]</scope>
</reference>
<reference evidence="1" key="1">
    <citation type="submission" date="2023-06" db="EMBL/GenBank/DDBJ databases">
        <authorList>
            <person name="Kurt Z."/>
        </authorList>
    </citation>
    <scope>NUCLEOTIDE SEQUENCE</scope>
</reference>
<dbReference type="EMBL" id="CAXDID020000015">
    <property type="protein sequence ID" value="CAL5982844.1"/>
    <property type="molecule type" value="Genomic_DNA"/>
</dbReference>
<dbReference type="EMBL" id="CATOUU010001174">
    <property type="protein sequence ID" value="CAI9976588.1"/>
    <property type="molecule type" value="Genomic_DNA"/>
</dbReference>
<accession>A0AA86VSW8</accession>
<name>A0AA86VSW8_9EUKA</name>